<feature type="domain" description="F-box" evidence="1">
    <location>
        <begin position="16"/>
        <end position="57"/>
    </location>
</feature>
<dbReference type="Gene3D" id="3.80.10.10">
    <property type="entry name" value="Ribonuclease Inhibitor"/>
    <property type="match status" value="1"/>
</dbReference>
<dbReference type="InterPro" id="IPR032675">
    <property type="entry name" value="LRR_dom_sf"/>
</dbReference>
<evidence type="ECO:0000313" key="3">
    <source>
        <dbReference type="EMBL" id="SPD17265.1"/>
    </source>
</evidence>
<dbReference type="Pfam" id="PF12937">
    <property type="entry name" value="F-box-like"/>
    <property type="match status" value="1"/>
</dbReference>
<dbReference type="AlphaFoldDB" id="A0A2N9FM21"/>
<dbReference type="SUPFAM" id="SSF81383">
    <property type="entry name" value="F-box domain"/>
    <property type="match status" value="1"/>
</dbReference>
<reference evidence="2" key="1">
    <citation type="submission" date="2018-02" db="EMBL/GenBank/DDBJ databases">
        <authorList>
            <person name="Cohen D.B."/>
            <person name="Kent A.D."/>
        </authorList>
    </citation>
    <scope>NUCLEOTIDE SEQUENCE</scope>
</reference>
<dbReference type="PANTHER" id="PTHR38926">
    <property type="entry name" value="F-BOX DOMAIN CONTAINING PROTEIN, EXPRESSED"/>
    <property type="match status" value="1"/>
</dbReference>
<dbReference type="Gene3D" id="1.20.1280.50">
    <property type="match status" value="1"/>
</dbReference>
<organism evidence="2">
    <name type="scientific">Fagus sylvatica</name>
    <name type="common">Beechnut</name>
    <dbReference type="NCBI Taxonomy" id="28930"/>
    <lineage>
        <taxon>Eukaryota</taxon>
        <taxon>Viridiplantae</taxon>
        <taxon>Streptophyta</taxon>
        <taxon>Embryophyta</taxon>
        <taxon>Tracheophyta</taxon>
        <taxon>Spermatophyta</taxon>
        <taxon>Magnoliopsida</taxon>
        <taxon>eudicotyledons</taxon>
        <taxon>Gunneridae</taxon>
        <taxon>Pentapetalae</taxon>
        <taxon>rosids</taxon>
        <taxon>fabids</taxon>
        <taxon>Fagales</taxon>
        <taxon>Fagaceae</taxon>
        <taxon>Fagus</taxon>
    </lineage>
</organism>
<dbReference type="EMBL" id="OIVN01000974">
    <property type="protein sequence ID" value="SPC88145.1"/>
    <property type="molecule type" value="Genomic_DNA"/>
</dbReference>
<name>A0A2N9FM21_FAGSY</name>
<dbReference type="PANTHER" id="PTHR38926:SF13">
    <property type="entry name" value="F-BOX DOMAIN CONTAINING PROTEIN, EXPRESSED"/>
    <property type="match status" value="1"/>
</dbReference>
<dbReference type="InterPro" id="IPR036047">
    <property type="entry name" value="F-box-like_dom_sf"/>
</dbReference>
<dbReference type="InterPro" id="IPR001810">
    <property type="entry name" value="F-box_dom"/>
</dbReference>
<evidence type="ECO:0000259" key="1">
    <source>
        <dbReference type="Pfam" id="PF12937"/>
    </source>
</evidence>
<accession>A0A2N9FM21</accession>
<dbReference type="EMBL" id="OIVN01004425">
    <property type="protein sequence ID" value="SPD17265.1"/>
    <property type="molecule type" value="Genomic_DNA"/>
</dbReference>
<gene>
    <name evidence="2" type="ORF">FSB_LOCUS16027</name>
    <name evidence="3" type="ORF">FSB_LOCUS45147</name>
</gene>
<evidence type="ECO:0000313" key="2">
    <source>
        <dbReference type="EMBL" id="SPC88145.1"/>
    </source>
</evidence>
<dbReference type="SUPFAM" id="SSF52047">
    <property type="entry name" value="RNI-like"/>
    <property type="match status" value="1"/>
</dbReference>
<sequence>MEDSYYVARRWEDLDTDILVKIFQSFDIFELTSGIAHVCSAWRMACCDPLLWKTLDLSMLKSNFIKIPLEPYVYVDGRSDTTLTRLLKISLSLSRGNITTLIFHFNLYVSDDQLTYTAERCPRLRRLVLPAWNRIKKTGICKAIRSWKDLESLTMPGIANPPYLMEEISKNCKNFRELKVMGPCDIFFASTLATYLPTLKVLSLRCSTLLKDALIIVLDNLLHLEVLNISHCVLIEILPPPAPKKVVKEIDQSIREKASRIREFLTCMTDSCTMCQRTKNDEGLMRWYKYEEGLWKADEVSTLAL</sequence>
<proteinExistence type="predicted"/>
<protein>
    <recommendedName>
        <fullName evidence="1">F-box domain-containing protein</fullName>
    </recommendedName>
</protein>